<evidence type="ECO:0000256" key="6">
    <source>
        <dbReference type="ARBA" id="ARBA00022857"/>
    </source>
</evidence>
<dbReference type="EMBL" id="ABOX02000019">
    <property type="protein sequence ID" value="EEF60239.1"/>
    <property type="molecule type" value="Genomic_DNA"/>
</dbReference>
<evidence type="ECO:0000256" key="8">
    <source>
        <dbReference type="ARBA" id="ARBA00032024"/>
    </source>
</evidence>
<gene>
    <name evidence="13" type="ORF">Cflav_PD3298</name>
</gene>
<sequence>MKIGVVGCGALGSYYGAKLGYAGQEVHFLLRSDYDVVKRKGVLIRSPEGDLRFQPKCAKTPEAIGVCDLVIIGLKATANNDFESLVKPLVGPATAILTLQNGLGNEAQLANLFGEEKILGGLCFVCLNRTEPGVVQHMAHGNIVMGEYHRWPEPRTHDIASMFRNAGITCKVTDNLEAAHWEKLVWNIPFNGLGVAGAAGYEAVVNGTIPETPGLGACPTTDVLLADPRWEQLVRELMLEVITTANAKGLKVPIESAEKQITRTRNMGAYKASTLIDFERRQPLELESLFLEPLRQAGTAGVSTPRLANLCKLLVRLDPK</sequence>
<dbReference type="GO" id="GO:0015940">
    <property type="term" value="P:pantothenate biosynthetic process"/>
    <property type="evidence" value="ECO:0007669"/>
    <property type="project" value="UniProtKB-UniPathway"/>
</dbReference>
<evidence type="ECO:0000256" key="10">
    <source>
        <dbReference type="RuleBase" id="RU362068"/>
    </source>
</evidence>
<feature type="domain" description="Ketopantoate reductase N-terminal" evidence="11">
    <location>
        <begin position="3"/>
        <end position="148"/>
    </location>
</feature>
<dbReference type="Pfam" id="PF08546">
    <property type="entry name" value="ApbA_C"/>
    <property type="match status" value="1"/>
</dbReference>
<dbReference type="InterPro" id="IPR013328">
    <property type="entry name" value="6PGD_dom2"/>
</dbReference>
<dbReference type="Gene3D" id="1.10.1040.10">
    <property type="entry name" value="N-(1-d-carboxylethyl)-l-norvaline Dehydrogenase, domain 2"/>
    <property type="match status" value="1"/>
</dbReference>
<dbReference type="GO" id="GO:0008677">
    <property type="term" value="F:2-dehydropantoate 2-reductase activity"/>
    <property type="evidence" value="ECO:0007669"/>
    <property type="project" value="UniProtKB-EC"/>
</dbReference>
<dbReference type="InterPro" id="IPR051402">
    <property type="entry name" value="KPR-Related"/>
</dbReference>
<dbReference type="InterPro" id="IPR008927">
    <property type="entry name" value="6-PGluconate_DH-like_C_sf"/>
</dbReference>
<dbReference type="EC" id="1.1.1.169" evidence="4 10"/>
<evidence type="ECO:0000256" key="1">
    <source>
        <dbReference type="ARBA" id="ARBA00002919"/>
    </source>
</evidence>
<organism evidence="13 14">
    <name type="scientific">Pedosphaera parvula (strain Ellin514)</name>
    <dbReference type="NCBI Taxonomy" id="320771"/>
    <lineage>
        <taxon>Bacteria</taxon>
        <taxon>Pseudomonadati</taxon>
        <taxon>Verrucomicrobiota</taxon>
        <taxon>Pedosphaerae</taxon>
        <taxon>Pedosphaerales</taxon>
        <taxon>Pedosphaeraceae</taxon>
        <taxon>Pedosphaera</taxon>
    </lineage>
</organism>
<feature type="domain" description="Ketopantoate reductase C-terminal" evidence="12">
    <location>
        <begin position="204"/>
        <end position="314"/>
    </location>
</feature>
<dbReference type="Pfam" id="PF02558">
    <property type="entry name" value="ApbA"/>
    <property type="match status" value="1"/>
</dbReference>
<keyword evidence="6 10" id="KW-0521">NADP</keyword>
<protein>
    <recommendedName>
        <fullName evidence="5 10">2-dehydropantoate 2-reductase</fullName>
        <ecNumber evidence="4 10">1.1.1.169</ecNumber>
    </recommendedName>
    <alternativeName>
        <fullName evidence="8 10">Ketopantoate reductase</fullName>
    </alternativeName>
</protein>
<comment type="pathway">
    <text evidence="2 10">Cofactor biosynthesis; (R)-pantothenate biosynthesis; (R)-pantoate from 3-methyl-2-oxobutanoate: step 2/2.</text>
</comment>
<comment type="caution">
    <text evidence="13">The sequence shown here is derived from an EMBL/GenBank/DDBJ whole genome shotgun (WGS) entry which is preliminary data.</text>
</comment>
<dbReference type="GO" id="GO:0005737">
    <property type="term" value="C:cytoplasm"/>
    <property type="evidence" value="ECO:0007669"/>
    <property type="project" value="TreeGrafter"/>
</dbReference>
<comment type="function">
    <text evidence="1 10">Catalyzes the NADPH-dependent reduction of ketopantoate into pantoic acid.</text>
</comment>
<evidence type="ECO:0000256" key="3">
    <source>
        <dbReference type="ARBA" id="ARBA00007870"/>
    </source>
</evidence>
<dbReference type="FunFam" id="3.40.50.720:FF:000307">
    <property type="entry name" value="2-dehydropantoate 2-reductase"/>
    <property type="match status" value="1"/>
</dbReference>
<evidence type="ECO:0000256" key="9">
    <source>
        <dbReference type="ARBA" id="ARBA00048793"/>
    </source>
</evidence>
<dbReference type="AlphaFoldDB" id="B9XJ12"/>
<comment type="similarity">
    <text evidence="3 10">Belongs to the ketopantoate reductase family.</text>
</comment>
<dbReference type="PANTHER" id="PTHR21708">
    <property type="entry name" value="PROBABLE 2-DEHYDROPANTOATE 2-REDUCTASE"/>
    <property type="match status" value="1"/>
</dbReference>
<dbReference type="UniPathway" id="UPA00028">
    <property type="reaction ID" value="UER00004"/>
</dbReference>
<name>B9XJ12_PEDPL</name>
<keyword evidence="14" id="KW-1185">Reference proteome</keyword>
<dbReference type="InterPro" id="IPR003710">
    <property type="entry name" value="ApbA"/>
</dbReference>
<evidence type="ECO:0000256" key="4">
    <source>
        <dbReference type="ARBA" id="ARBA00013014"/>
    </source>
</evidence>
<accession>B9XJ12</accession>
<dbReference type="SUPFAM" id="SSF48179">
    <property type="entry name" value="6-phosphogluconate dehydrogenase C-terminal domain-like"/>
    <property type="match status" value="1"/>
</dbReference>
<dbReference type="InterPro" id="IPR036291">
    <property type="entry name" value="NAD(P)-bd_dom_sf"/>
</dbReference>
<evidence type="ECO:0000313" key="13">
    <source>
        <dbReference type="EMBL" id="EEF60239.1"/>
    </source>
</evidence>
<dbReference type="STRING" id="320771.Cflav_PD3298"/>
<evidence type="ECO:0000259" key="12">
    <source>
        <dbReference type="Pfam" id="PF08546"/>
    </source>
</evidence>
<dbReference type="InterPro" id="IPR013332">
    <property type="entry name" value="KPR_N"/>
</dbReference>
<dbReference type="SUPFAM" id="SSF51735">
    <property type="entry name" value="NAD(P)-binding Rossmann-fold domains"/>
    <property type="match status" value="1"/>
</dbReference>
<dbReference type="PANTHER" id="PTHR21708:SF26">
    <property type="entry name" value="2-DEHYDROPANTOATE 2-REDUCTASE"/>
    <property type="match status" value="1"/>
</dbReference>
<evidence type="ECO:0000256" key="2">
    <source>
        <dbReference type="ARBA" id="ARBA00004994"/>
    </source>
</evidence>
<comment type="catalytic activity">
    <reaction evidence="9 10">
        <text>(R)-pantoate + NADP(+) = 2-dehydropantoate + NADPH + H(+)</text>
        <dbReference type="Rhea" id="RHEA:16233"/>
        <dbReference type="ChEBI" id="CHEBI:11561"/>
        <dbReference type="ChEBI" id="CHEBI:15378"/>
        <dbReference type="ChEBI" id="CHEBI:15980"/>
        <dbReference type="ChEBI" id="CHEBI:57783"/>
        <dbReference type="ChEBI" id="CHEBI:58349"/>
        <dbReference type="EC" id="1.1.1.169"/>
    </reaction>
</comment>
<evidence type="ECO:0000259" key="11">
    <source>
        <dbReference type="Pfam" id="PF02558"/>
    </source>
</evidence>
<keyword evidence="10" id="KW-0566">Pantothenate biosynthesis</keyword>
<keyword evidence="7 10" id="KW-0560">Oxidoreductase</keyword>
<dbReference type="Proteomes" id="UP000003688">
    <property type="component" value="Unassembled WGS sequence"/>
</dbReference>
<proteinExistence type="inferred from homology"/>
<dbReference type="NCBIfam" id="TIGR00745">
    <property type="entry name" value="apbA_panE"/>
    <property type="match status" value="1"/>
</dbReference>
<evidence type="ECO:0000313" key="14">
    <source>
        <dbReference type="Proteomes" id="UP000003688"/>
    </source>
</evidence>
<dbReference type="InterPro" id="IPR013752">
    <property type="entry name" value="KPA_reductase"/>
</dbReference>
<evidence type="ECO:0000256" key="5">
    <source>
        <dbReference type="ARBA" id="ARBA00019465"/>
    </source>
</evidence>
<dbReference type="Gene3D" id="3.40.50.720">
    <property type="entry name" value="NAD(P)-binding Rossmann-like Domain"/>
    <property type="match status" value="1"/>
</dbReference>
<reference evidence="13 14" key="1">
    <citation type="journal article" date="2011" name="J. Bacteriol.">
        <title>Genome sequence of 'Pedosphaera parvula' Ellin514, an aerobic Verrucomicrobial isolate from pasture soil.</title>
        <authorList>
            <person name="Kant R."/>
            <person name="van Passel M.W."/>
            <person name="Sangwan P."/>
            <person name="Palva A."/>
            <person name="Lucas S."/>
            <person name="Copeland A."/>
            <person name="Lapidus A."/>
            <person name="Glavina Del Rio T."/>
            <person name="Dalin E."/>
            <person name="Tice H."/>
            <person name="Bruce D."/>
            <person name="Goodwin L."/>
            <person name="Pitluck S."/>
            <person name="Chertkov O."/>
            <person name="Larimer F.W."/>
            <person name="Land M.L."/>
            <person name="Hauser L."/>
            <person name="Brettin T.S."/>
            <person name="Detter J.C."/>
            <person name="Han S."/>
            <person name="de Vos W.M."/>
            <person name="Janssen P.H."/>
            <person name="Smidt H."/>
        </authorList>
    </citation>
    <scope>NUCLEOTIDE SEQUENCE [LARGE SCALE GENOMIC DNA]</scope>
    <source>
        <strain evidence="13 14">Ellin514</strain>
    </source>
</reference>
<evidence type="ECO:0000256" key="7">
    <source>
        <dbReference type="ARBA" id="ARBA00023002"/>
    </source>
</evidence>